<dbReference type="SUPFAM" id="SSF53098">
    <property type="entry name" value="Ribonuclease H-like"/>
    <property type="match status" value="1"/>
</dbReference>
<dbReference type="SMART" id="SM00479">
    <property type="entry name" value="EXOIII"/>
    <property type="match status" value="1"/>
</dbReference>
<protein>
    <submittedName>
        <fullName evidence="4">Uncharacterized protein</fullName>
    </submittedName>
</protein>
<dbReference type="PANTHER" id="PTHR30231">
    <property type="entry name" value="DNA POLYMERASE III SUBUNIT EPSILON"/>
    <property type="match status" value="1"/>
</dbReference>
<dbReference type="Pfam" id="PF00929">
    <property type="entry name" value="RNase_T"/>
    <property type="match status" value="1"/>
</dbReference>
<proteinExistence type="predicted"/>
<dbReference type="PANTHER" id="PTHR30231:SF4">
    <property type="entry name" value="PROTEIN NEN2"/>
    <property type="match status" value="1"/>
</dbReference>
<dbReference type="GO" id="GO:0003676">
    <property type="term" value="F:nucleic acid binding"/>
    <property type="evidence" value="ECO:0007669"/>
    <property type="project" value="InterPro"/>
</dbReference>
<sequence length="224" mass="24565">MLRGWLDRRRRARLAQHDDPALRAFAQADWPERSSPAKNAQFLALDFELDGLESDAHILQAGWISLDPHAIRLGTARRCDVFSDHQLSDKAVAVHGIGEGRARQGGDLKEVMSQMLKDCGGKIVVAHGAAIEKAALKRAASAIWNVDLPVRAICTMALEQRLQPNLSGDALRLGACRSRYHLPEFDAHDALNDAMATAELFLAQLSRLPADVRLASLEDARVGH</sequence>
<dbReference type="EMBL" id="LBHC01000001">
    <property type="protein sequence ID" value="KLE33132.1"/>
    <property type="molecule type" value="Genomic_DNA"/>
</dbReference>
<dbReference type="OrthoDB" id="7427781at2"/>
<dbReference type="RefSeq" id="WP_047005982.1">
    <property type="nucleotide sequence ID" value="NZ_CP018097.1"/>
</dbReference>
<evidence type="ECO:0000313" key="4">
    <source>
        <dbReference type="EMBL" id="KLE33132.1"/>
    </source>
</evidence>
<dbReference type="GO" id="GO:0008408">
    <property type="term" value="F:3'-5' exonuclease activity"/>
    <property type="evidence" value="ECO:0007669"/>
    <property type="project" value="TreeGrafter"/>
</dbReference>
<evidence type="ECO:0000256" key="3">
    <source>
        <dbReference type="ARBA" id="ARBA00022839"/>
    </source>
</evidence>
<dbReference type="InterPro" id="IPR036397">
    <property type="entry name" value="RNaseH_sf"/>
</dbReference>
<dbReference type="KEGG" id="egn:BMF35_a2206"/>
<dbReference type="Proteomes" id="UP000053070">
    <property type="component" value="Unassembled WGS sequence"/>
</dbReference>
<dbReference type="AlphaFoldDB" id="A0A0G9MR01"/>
<comment type="caution">
    <text evidence="4">The sequence shown here is derived from an EMBL/GenBank/DDBJ whole genome shotgun (WGS) entry which is preliminary data.</text>
</comment>
<dbReference type="GO" id="GO:0005829">
    <property type="term" value="C:cytosol"/>
    <property type="evidence" value="ECO:0007669"/>
    <property type="project" value="TreeGrafter"/>
</dbReference>
<evidence type="ECO:0000256" key="1">
    <source>
        <dbReference type="ARBA" id="ARBA00022722"/>
    </source>
</evidence>
<dbReference type="STRING" id="502682.BMF35_a2206"/>
<keyword evidence="2" id="KW-0378">Hydrolase</keyword>
<dbReference type="Gene3D" id="3.30.420.10">
    <property type="entry name" value="Ribonuclease H-like superfamily/Ribonuclease H"/>
    <property type="match status" value="1"/>
</dbReference>
<dbReference type="GO" id="GO:0006259">
    <property type="term" value="P:DNA metabolic process"/>
    <property type="evidence" value="ECO:0007669"/>
    <property type="project" value="UniProtKB-ARBA"/>
</dbReference>
<evidence type="ECO:0000313" key="5">
    <source>
        <dbReference type="Proteomes" id="UP000053070"/>
    </source>
</evidence>
<organism evidence="4 5">
    <name type="scientific">Aurantiacibacter gangjinensis</name>
    <dbReference type="NCBI Taxonomy" id="502682"/>
    <lineage>
        <taxon>Bacteria</taxon>
        <taxon>Pseudomonadati</taxon>
        <taxon>Pseudomonadota</taxon>
        <taxon>Alphaproteobacteria</taxon>
        <taxon>Sphingomonadales</taxon>
        <taxon>Erythrobacteraceae</taxon>
        <taxon>Aurantiacibacter</taxon>
    </lineage>
</organism>
<keyword evidence="1" id="KW-0540">Nuclease</keyword>
<dbReference type="InterPro" id="IPR012337">
    <property type="entry name" value="RNaseH-like_sf"/>
</dbReference>
<dbReference type="InterPro" id="IPR013520">
    <property type="entry name" value="Ribonucl_H"/>
</dbReference>
<gene>
    <name evidence="4" type="ORF">AAW01_03890</name>
</gene>
<dbReference type="CDD" id="cd06127">
    <property type="entry name" value="DEDDh"/>
    <property type="match status" value="1"/>
</dbReference>
<keyword evidence="3" id="KW-0269">Exonuclease</keyword>
<name>A0A0G9MR01_9SPHN</name>
<evidence type="ECO:0000256" key="2">
    <source>
        <dbReference type="ARBA" id="ARBA00022801"/>
    </source>
</evidence>
<accession>A0A0G9MR01</accession>
<keyword evidence="5" id="KW-1185">Reference proteome</keyword>
<reference evidence="4 5" key="1">
    <citation type="submission" date="2015-04" db="EMBL/GenBank/DDBJ databases">
        <title>The draft genome sequence of Erythrobacr gangjinensis K7-2.</title>
        <authorList>
            <person name="Zhuang L."/>
            <person name="Liu Y."/>
            <person name="Shao Z."/>
        </authorList>
    </citation>
    <scope>NUCLEOTIDE SEQUENCE [LARGE SCALE GENOMIC DNA]</scope>
    <source>
        <strain evidence="4 5">K7-2</strain>
    </source>
</reference>
<dbReference type="PATRIC" id="fig|502682.8.peg.796"/>